<evidence type="ECO:0000256" key="5">
    <source>
        <dbReference type="ARBA" id="ARBA00037974"/>
    </source>
</evidence>
<proteinExistence type="inferred from homology"/>
<name>A0A0A3I4K8_9BACL</name>
<dbReference type="InterPro" id="IPR004839">
    <property type="entry name" value="Aminotransferase_I/II_large"/>
</dbReference>
<dbReference type="Proteomes" id="UP000030416">
    <property type="component" value="Unassembled WGS sequence"/>
</dbReference>
<dbReference type="GO" id="GO:0008483">
    <property type="term" value="F:transaminase activity"/>
    <property type="evidence" value="ECO:0007669"/>
    <property type="project" value="UniProtKB-KW"/>
</dbReference>
<organism evidence="7 8">
    <name type="scientific">Ureibacillus manganicus DSM 26584</name>
    <dbReference type="NCBI Taxonomy" id="1384049"/>
    <lineage>
        <taxon>Bacteria</taxon>
        <taxon>Bacillati</taxon>
        <taxon>Bacillota</taxon>
        <taxon>Bacilli</taxon>
        <taxon>Bacillales</taxon>
        <taxon>Caryophanaceae</taxon>
        <taxon>Ureibacillus</taxon>
    </lineage>
</organism>
<dbReference type="InterPro" id="IPR015421">
    <property type="entry name" value="PyrdxlP-dep_Trfase_major"/>
</dbReference>
<sequence length="391" mass="45201">MQLFDTVVNRRNSNSVKWDGGELIKSIGFTERFDNDTLPLFIADMDFPVAEPIIQAMQKVIDNKIFGYSIIPDEYYQSIQNWFSRKYNWQIEKQQIVYSPGTVNAINTCVKAFSELGDGIIIQRPSYPPFATAIENNGRTIVDNHLVLDENNQYQFNFEELEIQAQDPKNKLLILCNPHNPSGRIFTKEELRRIAEIGERNNLIIISDEIHGDLIRKNAAFHPLASITNYDHLITLTAINKTFNVAGLHCSNTIIQNEELRKKYETVQGMQSPTPFAIAALIAAYNECDEWLGQLKEYLDGTFEWVDRFLSEQMPQVKYRIPEGTYVLWMDFSGYNLTPQEVHDRIYNKANVVLEDGKMFGKEYEDFQRICLPSPRSLVQEAFVRIAKEFN</sequence>
<dbReference type="RefSeq" id="WP_036187961.1">
    <property type="nucleotide sequence ID" value="NZ_AVDA01000017.1"/>
</dbReference>
<keyword evidence="4" id="KW-0456">Lyase</keyword>
<dbReference type="EC" id="4.4.1.13" evidence="2"/>
<dbReference type="GO" id="GO:0047804">
    <property type="term" value="F:cysteine-S-conjugate beta-lyase activity"/>
    <property type="evidence" value="ECO:0007669"/>
    <property type="project" value="UniProtKB-EC"/>
</dbReference>
<dbReference type="PANTHER" id="PTHR43525:SF1">
    <property type="entry name" value="PROTEIN MALY"/>
    <property type="match status" value="1"/>
</dbReference>
<keyword evidence="7" id="KW-0808">Transferase</keyword>
<evidence type="ECO:0000313" key="8">
    <source>
        <dbReference type="Proteomes" id="UP000030416"/>
    </source>
</evidence>
<feature type="domain" description="Aminotransferase class I/classII large" evidence="6">
    <location>
        <begin position="44"/>
        <end position="381"/>
    </location>
</feature>
<keyword evidence="7" id="KW-0032">Aminotransferase</keyword>
<dbReference type="STRING" id="1384049.CD29_14245"/>
<evidence type="ECO:0000256" key="1">
    <source>
        <dbReference type="ARBA" id="ARBA00001933"/>
    </source>
</evidence>
<protein>
    <recommendedName>
        <fullName evidence="2">cysteine-S-conjugate beta-lyase</fullName>
        <ecNumber evidence="2">4.4.1.13</ecNumber>
    </recommendedName>
</protein>
<dbReference type="EMBL" id="JPVN01000017">
    <property type="protein sequence ID" value="KGR77613.1"/>
    <property type="molecule type" value="Genomic_DNA"/>
</dbReference>
<keyword evidence="3" id="KW-0663">Pyridoxal phosphate</keyword>
<comment type="caution">
    <text evidence="7">The sequence shown here is derived from an EMBL/GenBank/DDBJ whole genome shotgun (WGS) entry which is preliminary data.</text>
</comment>
<comment type="cofactor">
    <cofactor evidence="1">
        <name>pyridoxal 5'-phosphate</name>
        <dbReference type="ChEBI" id="CHEBI:597326"/>
    </cofactor>
</comment>
<gene>
    <name evidence="7" type="ORF">CD29_14245</name>
</gene>
<dbReference type="Gene3D" id="3.90.1150.10">
    <property type="entry name" value="Aspartate Aminotransferase, domain 1"/>
    <property type="match status" value="1"/>
</dbReference>
<accession>A0A0A3I4K8</accession>
<dbReference type="InterPro" id="IPR015422">
    <property type="entry name" value="PyrdxlP-dep_Trfase_small"/>
</dbReference>
<dbReference type="AlphaFoldDB" id="A0A0A3I4K8"/>
<dbReference type="eggNOG" id="COG1168">
    <property type="taxonomic scope" value="Bacteria"/>
</dbReference>
<dbReference type="PANTHER" id="PTHR43525">
    <property type="entry name" value="PROTEIN MALY"/>
    <property type="match status" value="1"/>
</dbReference>
<dbReference type="CDD" id="cd00609">
    <property type="entry name" value="AAT_like"/>
    <property type="match status" value="1"/>
</dbReference>
<evidence type="ECO:0000313" key="7">
    <source>
        <dbReference type="EMBL" id="KGR77613.1"/>
    </source>
</evidence>
<evidence type="ECO:0000259" key="6">
    <source>
        <dbReference type="Pfam" id="PF00155"/>
    </source>
</evidence>
<comment type="similarity">
    <text evidence="5">Belongs to the class-II pyridoxal-phosphate-dependent aminotransferase family. MalY/PatB cystathionine beta-lyase subfamily.</text>
</comment>
<evidence type="ECO:0000256" key="2">
    <source>
        <dbReference type="ARBA" id="ARBA00012224"/>
    </source>
</evidence>
<evidence type="ECO:0000256" key="3">
    <source>
        <dbReference type="ARBA" id="ARBA00022898"/>
    </source>
</evidence>
<dbReference type="Pfam" id="PF00155">
    <property type="entry name" value="Aminotran_1_2"/>
    <property type="match status" value="1"/>
</dbReference>
<dbReference type="SUPFAM" id="SSF53383">
    <property type="entry name" value="PLP-dependent transferases"/>
    <property type="match status" value="1"/>
</dbReference>
<dbReference type="InterPro" id="IPR015424">
    <property type="entry name" value="PyrdxlP-dep_Trfase"/>
</dbReference>
<reference evidence="7 8" key="1">
    <citation type="submission" date="2014-02" db="EMBL/GenBank/DDBJ databases">
        <title>Draft genome sequence of Lysinibacillus manganicus DSM 26584T.</title>
        <authorList>
            <person name="Zhang F."/>
            <person name="Wang G."/>
            <person name="Zhang L."/>
        </authorList>
    </citation>
    <scope>NUCLEOTIDE SEQUENCE [LARGE SCALE GENOMIC DNA]</scope>
    <source>
        <strain evidence="7 8">DSM 26584</strain>
    </source>
</reference>
<dbReference type="Gene3D" id="3.40.640.10">
    <property type="entry name" value="Type I PLP-dependent aspartate aminotransferase-like (Major domain)"/>
    <property type="match status" value="1"/>
</dbReference>
<dbReference type="InterPro" id="IPR027619">
    <property type="entry name" value="C-S_lyase_PatB-like"/>
</dbReference>
<keyword evidence="8" id="KW-1185">Reference proteome</keyword>
<dbReference type="InterPro" id="IPR051798">
    <property type="entry name" value="Class-II_PLP-Dep_Aminotrans"/>
</dbReference>
<evidence type="ECO:0000256" key="4">
    <source>
        <dbReference type="ARBA" id="ARBA00023239"/>
    </source>
</evidence>
<dbReference type="NCBIfam" id="TIGR04350">
    <property type="entry name" value="C_S_lyase_PatB"/>
    <property type="match status" value="1"/>
</dbReference>
<dbReference type="GO" id="GO:0030170">
    <property type="term" value="F:pyridoxal phosphate binding"/>
    <property type="evidence" value="ECO:0007669"/>
    <property type="project" value="InterPro"/>
</dbReference>